<gene>
    <name evidence="1" type="ORF">WHR41_05243</name>
</gene>
<dbReference type="AlphaFoldDB" id="A0AB34KRV6"/>
<proteinExistence type="predicted"/>
<dbReference type="RefSeq" id="XP_069229616.1">
    <property type="nucleotide sequence ID" value="XM_069373848.1"/>
</dbReference>
<evidence type="ECO:0000313" key="2">
    <source>
        <dbReference type="Proteomes" id="UP000803884"/>
    </source>
</evidence>
<evidence type="ECO:0008006" key="3">
    <source>
        <dbReference type="Google" id="ProtNLM"/>
    </source>
</evidence>
<evidence type="ECO:0000313" key="1">
    <source>
        <dbReference type="EMBL" id="KAL1586511.1"/>
    </source>
</evidence>
<dbReference type="GeneID" id="96006686"/>
<sequence>MLAPWADQPYTLISTLPFSKDVRTSSLDIYSRISTNEHKTNPSCLTSIHLQAPHIPPPAAADFVTYCKCWAESMHHHQDAEEALFFPDIEAVAGVEGLVARNVEQHRAFAAGLEQFEAYWDCGAPLVGHLWDEIETLPALEGYDSARLREAYRRLEKALMATDNQRIEPLVFGTADRTFEGGMHDFPSVPFSLRYVIHYVLRRRHRGAWRFNPSTM</sequence>
<protein>
    <recommendedName>
        <fullName evidence="3">Hemerythrin-like domain-containing protein</fullName>
    </recommendedName>
</protein>
<dbReference type="InterPro" id="IPR053206">
    <property type="entry name" value="Dimeric_xanthone_biosynth"/>
</dbReference>
<name>A0AB34KRV6_9PEZI</name>
<reference evidence="1 2" key="1">
    <citation type="journal article" date="2020" name="Microbiol. Resour. Announc.">
        <title>Draft Genome Sequence of a Cladosporium Species Isolated from the Mesophotic Ascidian Didemnum maculosum.</title>
        <authorList>
            <person name="Gioti A."/>
            <person name="Siaperas R."/>
            <person name="Nikolaivits E."/>
            <person name="Le Goff G."/>
            <person name="Ouazzani J."/>
            <person name="Kotoulas G."/>
            <person name="Topakas E."/>
        </authorList>
    </citation>
    <scope>NUCLEOTIDE SEQUENCE [LARGE SCALE GENOMIC DNA]</scope>
    <source>
        <strain evidence="1 2">TM138-S3</strain>
    </source>
</reference>
<organism evidence="1 2">
    <name type="scientific">Cladosporium halotolerans</name>
    <dbReference type="NCBI Taxonomy" id="1052096"/>
    <lineage>
        <taxon>Eukaryota</taxon>
        <taxon>Fungi</taxon>
        <taxon>Dikarya</taxon>
        <taxon>Ascomycota</taxon>
        <taxon>Pezizomycotina</taxon>
        <taxon>Dothideomycetes</taxon>
        <taxon>Dothideomycetidae</taxon>
        <taxon>Cladosporiales</taxon>
        <taxon>Cladosporiaceae</taxon>
        <taxon>Cladosporium</taxon>
    </lineage>
</organism>
<dbReference type="PANTHER" id="PTHR38048">
    <property type="entry name" value="EXPRESSED PROTEIN"/>
    <property type="match status" value="1"/>
</dbReference>
<comment type="caution">
    <text evidence="1">The sequence shown here is derived from an EMBL/GenBank/DDBJ whole genome shotgun (WGS) entry which is preliminary data.</text>
</comment>
<dbReference type="PANTHER" id="PTHR38048:SF2">
    <property type="entry name" value="HEMERYTHRIN-LIKE DOMAIN-CONTAINING PROTEIN"/>
    <property type="match status" value="1"/>
</dbReference>
<keyword evidence="2" id="KW-1185">Reference proteome</keyword>
<accession>A0AB34KRV6</accession>
<dbReference type="EMBL" id="JAAQHG020000014">
    <property type="protein sequence ID" value="KAL1586511.1"/>
    <property type="molecule type" value="Genomic_DNA"/>
</dbReference>
<dbReference type="Proteomes" id="UP000803884">
    <property type="component" value="Unassembled WGS sequence"/>
</dbReference>